<reference evidence="2 3" key="1">
    <citation type="journal article" date="2019" name="Int. J. Syst. Evol. Microbiol.">
        <title>The Global Catalogue of Microorganisms (GCM) 10K type strain sequencing project: providing services to taxonomists for standard genome sequencing and annotation.</title>
        <authorList>
            <consortium name="The Broad Institute Genomics Platform"/>
            <consortium name="The Broad Institute Genome Sequencing Center for Infectious Disease"/>
            <person name="Wu L."/>
            <person name="Ma J."/>
        </authorList>
    </citation>
    <scope>NUCLEOTIDE SEQUENCE [LARGE SCALE GENOMIC DNA]</scope>
    <source>
        <strain evidence="2 3">JCM 15589</strain>
    </source>
</reference>
<dbReference type="Pfam" id="PF13399">
    <property type="entry name" value="LytR_C"/>
    <property type="match status" value="1"/>
</dbReference>
<evidence type="ECO:0000313" key="2">
    <source>
        <dbReference type="EMBL" id="GAA1729370.1"/>
    </source>
</evidence>
<evidence type="ECO:0000259" key="1">
    <source>
        <dbReference type="Pfam" id="PF13399"/>
    </source>
</evidence>
<feature type="domain" description="LytR/CpsA/Psr regulator C-terminal" evidence="1">
    <location>
        <begin position="76"/>
        <end position="160"/>
    </location>
</feature>
<dbReference type="Gene3D" id="3.30.70.2390">
    <property type="match status" value="1"/>
</dbReference>
<dbReference type="Proteomes" id="UP001501138">
    <property type="component" value="Unassembled WGS sequence"/>
</dbReference>
<accession>A0ABN2JLL5</accession>
<dbReference type="InterPro" id="IPR027381">
    <property type="entry name" value="LytR/CpsA/Psr_C"/>
</dbReference>
<gene>
    <name evidence="2" type="ORF">GCM10009809_26180</name>
</gene>
<evidence type="ECO:0000313" key="3">
    <source>
        <dbReference type="Proteomes" id="UP001501138"/>
    </source>
</evidence>
<protein>
    <recommendedName>
        <fullName evidence="1">LytR/CpsA/Psr regulator C-terminal domain-containing protein</fullName>
    </recommendedName>
</protein>
<keyword evidence="3" id="KW-1185">Reference proteome</keyword>
<dbReference type="EMBL" id="BAAAPM010000005">
    <property type="protein sequence ID" value="GAA1729370.1"/>
    <property type="molecule type" value="Genomic_DNA"/>
</dbReference>
<organism evidence="2 3">
    <name type="scientific">Isoptericola hypogeus</name>
    <dbReference type="NCBI Taxonomy" id="300179"/>
    <lineage>
        <taxon>Bacteria</taxon>
        <taxon>Bacillati</taxon>
        <taxon>Actinomycetota</taxon>
        <taxon>Actinomycetes</taxon>
        <taxon>Micrococcales</taxon>
        <taxon>Promicromonosporaceae</taxon>
        <taxon>Isoptericola</taxon>
    </lineage>
</organism>
<name>A0ABN2JLL5_9MICO</name>
<sequence>MTRRRREHERQAVVFGLLIAFLLVVALGALAAYTGAISTPFSRPIYTPVAATVQPEPCLPPVKGQPDGALPVPYEDIRVRVFNASETGGVAGANAEVLTERGFDVRETGNMNSQVEQSELRFGTKGITRAYTLAAQIPDLRLVLDDRDGTVVDLLVGNRYTPPLAEDQVLLTADTPLQDVEGCVPADEITPIAKVEPAQSVKTAA</sequence>
<comment type="caution">
    <text evidence="2">The sequence shown here is derived from an EMBL/GenBank/DDBJ whole genome shotgun (WGS) entry which is preliminary data.</text>
</comment>
<proteinExistence type="predicted"/>